<organism evidence="1 2">
    <name type="scientific">Acorus calamus</name>
    <name type="common">Sweet flag</name>
    <dbReference type="NCBI Taxonomy" id="4465"/>
    <lineage>
        <taxon>Eukaryota</taxon>
        <taxon>Viridiplantae</taxon>
        <taxon>Streptophyta</taxon>
        <taxon>Embryophyta</taxon>
        <taxon>Tracheophyta</taxon>
        <taxon>Spermatophyta</taxon>
        <taxon>Magnoliopsida</taxon>
        <taxon>Liliopsida</taxon>
        <taxon>Acoraceae</taxon>
        <taxon>Acorus</taxon>
    </lineage>
</organism>
<evidence type="ECO:0000313" key="2">
    <source>
        <dbReference type="Proteomes" id="UP001180020"/>
    </source>
</evidence>
<dbReference type="EMBL" id="JAUJYO010000019">
    <property type="protein sequence ID" value="KAK1288029.1"/>
    <property type="molecule type" value="Genomic_DNA"/>
</dbReference>
<accession>A0AAV9CH29</accession>
<proteinExistence type="predicted"/>
<reference evidence="1" key="1">
    <citation type="journal article" date="2023" name="Nat. Commun.">
        <title>Diploid and tetraploid genomes of Acorus and the evolution of monocots.</title>
        <authorList>
            <person name="Ma L."/>
            <person name="Liu K.W."/>
            <person name="Li Z."/>
            <person name="Hsiao Y.Y."/>
            <person name="Qi Y."/>
            <person name="Fu T."/>
            <person name="Tang G.D."/>
            <person name="Zhang D."/>
            <person name="Sun W.H."/>
            <person name="Liu D.K."/>
            <person name="Li Y."/>
            <person name="Chen G.Z."/>
            <person name="Liu X.D."/>
            <person name="Liao X.Y."/>
            <person name="Jiang Y.T."/>
            <person name="Yu X."/>
            <person name="Hao Y."/>
            <person name="Huang J."/>
            <person name="Zhao X.W."/>
            <person name="Ke S."/>
            <person name="Chen Y.Y."/>
            <person name="Wu W.L."/>
            <person name="Hsu J.L."/>
            <person name="Lin Y.F."/>
            <person name="Huang M.D."/>
            <person name="Li C.Y."/>
            <person name="Huang L."/>
            <person name="Wang Z.W."/>
            <person name="Zhao X."/>
            <person name="Zhong W.Y."/>
            <person name="Peng D.H."/>
            <person name="Ahmad S."/>
            <person name="Lan S."/>
            <person name="Zhang J.S."/>
            <person name="Tsai W.C."/>
            <person name="Van de Peer Y."/>
            <person name="Liu Z.J."/>
        </authorList>
    </citation>
    <scope>NUCLEOTIDE SEQUENCE</scope>
    <source>
        <strain evidence="1">CP</strain>
    </source>
</reference>
<name>A0AAV9CH29_ACOCL</name>
<dbReference type="AlphaFoldDB" id="A0AAV9CH29"/>
<protein>
    <submittedName>
        <fullName evidence="1">Uncharacterized protein</fullName>
    </submittedName>
</protein>
<gene>
    <name evidence="1" type="ORF">QJS10_CPB19g01763</name>
</gene>
<keyword evidence="2" id="KW-1185">Reference proteome</keyword>
<evidence type="ECO:0000313" key="1">
    <source>
        <dbReference type="EMBL" id="KAK1288029.1"/>
    </source>
</evidence>
<comment type="caution">
    <text evidence="1">The sequence shown here is derived from an EMBL/GenBank/DDBJ whole genome shotgun (WGS) entry which is preliminary data.</text>
</comment>
<reference evidence="1" key="2">
    <citation type="submission" date="2023-06" db="EMBL/GenBank/DDBJ databases">
        <authorList>
            <person name="Ma L."/>
            <person name="Liu K.-W."/>
            <person name="Li Z."/>
            <person name="Hsiao Y.-Y."/>
            <person name="Qi Y."/>
            <person name="Fu T."/>
            <person name="Tang G."/>
            <person name="Zhang D."/>
            <person name="Sun W.-H."/>
            <person name="Liu D.-K."/>
            <person name="Li Y."/>
            <person name="Chen G.-Z."/>
            <person name="Liu X.-D."/>
            <person name="Liao X.-Y."/>
            <person name="Jiang Y.-T."/>
            <person name="Yu X."/>
            <person name="Hao Y."/>
            <person name="Huang J."/>
            <person name="Zhao X.-W."/>
            <person name="Ke S."/>
            <person name="Chen Y.-Y."/>
            <person name="Wu W.-L."/>
            <person name="Hsu J.-L."/>
            <person name="Lin Y.-F."/>
            <person name="Huang M.-D."/>
            <person name="Li C.-Y."/>
            <person name="Huang L."/>
            <person name="Wang Z.-W."/>
            <person name="Zhao X."/>
            <person name="Zhong W.-Y."/>
            <person name="Peng D.-H."/>
            <person name="Ahmad S."/>
            <person name="Lan S."/>
            <person name="Zhang J.-S."/>
            <person name="Tsai W.-C."/>
            <person name="Van De Peer Y."/>
            <person name="Liu Z.-J."/>
        </authorList>
    </citation>
    <scope>NUCLEOTIDE SEQUENCE</scope>
    <source>
        <strain evidence="1">CP</strain>
        <tissue evidence="1">Leaves</tissue>
    </source>
</reference>
<dbReference type="Proteomes" id="UP001180020">
    <property type="component" value="Unassembled WGS sequence"/>
</dbReference>
<sequence length="75" mass="9166">MSEWGRMEFQFKHNSIPLNPKSFMKGERLEFSGAGEMEPEELEEEIKKRWEEYQSTLQHMNIYLQYRMNKVIHRG</sequence>